<dbReference type="InterPro" id="IPR025948">
    <property type="entry name" value="HTH-like_dom"/>
</dbReference>
<organism evidence="2 3">
    <name type="scientific">Enterococcus rivorum</name>
    <dbReference type="NCBI Taxonomy" id="762845"/>
    <lineage>
        <taxon>Bacteria</taxon>
        <taxon>Bacillati</taxon>
        <taxon>Bacillota</taxon>
        <taxon>Bacilli</taxon>
        <taxon>Lactobacillales</taxon>
        <taxon>Enterococcaceae</taxon>
        <taxon>Enterococcus</taxon>
    </lineage>
</organism>
<keyword evidence="3" id="KW-1185">Reference proteome</keyword>
<protein>
    <recommendedName>
        <fullName evidence="1">HTH-like domain-containing protein</fullName>
    </recommendedName>
</protein>
<reference evidence="2 3" key="1">
    <citation type="submission" date="2016-09" db="EMBL/GenBank/DDBJ databases">
        <authorList>
            <person name="Capua I."/>
            <person name="De Benedictis P."/>
            <person name="Joannis T."/>
            <person name="Lombin L.H."/>
            <person name="Cattoli G."/>
        </authorList>
    </citation>
    <scope>NUCLEOTIDE SEQUENCE [LARGE SCALE GENOMIC DNA]</scope>
    <source>
        <strain evidence="2 3">LMG 25899</strain>
    </source>
</reference>
<gene>
    <name evidence="2" type="ORF">BCR26_08500</name>
</gene>
<dbReference type="Pfam" id="PF13276">
    <property type="entry name" value="HTH_21"/>
    <property type="match status" value="1"/>
</dbReference>
<name>A0A1E5L0Q9_9ENTE</name>
<dbReference type="EMBL" id="MIEK01000004">
    <property type="protein sequence ID" value="OEH83697.1"/>
    <property type="molecule type" value="Genomic_DNA"/>
</dbReference>
<evidence type="ECO:0000259" key="1">
    <source>
        <dbReference type="Pfam" id="PF13276"/>
    </source>
</evidence>
<dbReference type="RefSeq" id="WP_069697381.1">
    <property type="nucleotide sequence ID" value="NZ_JAGGMA010000008.1"/>
</dbReference>
<proteinExistence type="predicted"/>
<accession>A0A1E5L0Q9</accession>
<evidence type="ECO:0000313" key="3">
    <source>
        <dbReference type="Proteomes" id="UP000095256"/>
    </source>
</evidence>
<dbReference type="Proteomes" id="UP000095256">
    <property type="component" value="Unassembled WGS sequence"/>
</dbReference>
<dbReference type="OrthoDB" id="342869at2"/>
<sequence>MTQYEKNFKQMITELNQTWYSVRESAKEYGVSEEIIYKLEIAKEISNNDLRKRISTIFLTKQRYGATKIHQVLLKEKLSVSLKHIQKLMTQLNLRSIVFKNTDLKSLFKRFFQKRTF</sequence>
<comment type="caution">
    <text evidence="2">The sequence shown here is derived from an EMBL/GenBank/DDBJ whole genome shotgun (WGS) entry which is preliminary data.</text>
</comment>
<evidence type="ECO:0000313" key="2">
    <source>
        <dbReference type="EMBL" id="OEH83697.1"/>
    </source>
</evidence>
<dbReference type="AlphaFoldDB" id="A0A1E5L0Q9"/>
<feature type="domain" description="HTH-like" evidence="1">
    <location>
        <begin position="48"/>
        <end position="97"/>
    </location>
</feature>